<name>A0ACA9KJ56_9GLOM</name>
<reference evidence="1" key="1">
    <citation type="submission" date="2021-06" db="EMBL/GenBank/DDBJ databases">
        <authorList>
            <person name="Kallberg Y."/>
            <person name="Tangrot J."/>
            <person name="Rosling A."/>
        </authorList>
    </citation>
    <scope>NUCLEOTIDE SEQUENCE</scope>
    <source>
        <strain evidence="1">IL203A</strain>
    </source>
</reference>
<proteinExistence type="predicted"/>
<dbReference type="EMBL" id="CAJVPU010001215">
    <property type="protein sequence ID" value="CAG8474709.1"/>
    <property type="molecule type" value="Genomic_DNA"/>
</dbReference>
<evidence type="ECO:0000313" key="1">
    <source>
        <dbReference type="EMBL" id="CAG8474709.1"/>
    </source>
</evidence>
<organism evidence="1 2">
    <name type="scientific">Dentiscutata heterogama</name>
    <dbReference type="NCBI Taxonomy" id="1316150"/>
    <lineage>
        <taxon>Eukaryota</taxon>
        <taxon>Fungi</taxon>
        <taxon>Fungi incertae sedis</taxon>
        <taxon>Mucoromycota</taxon>
        <taxon>Glomeromycotina</taxon>
        <taxon>Glomeromycetes</taxon>
        <taxon>Diversisporales</taxon>
        <taxon>Gigasporaceae</taxon>
        <taxon>Dentiscutata</taxon>
    </lineage>
</organism>
<comment type="caution">
    <text evidence="1">The sequence shown here is derived from an EMBL/GenBank/DDBJ whole genome shotgun (WGS) entry which is preliminary data.</text>
</comment>
<gene>
    <name evidence="1" type="ORF">DHETER_LOCUS1869</name>
</gene>
<evidence type="ECO:0000313" key="2">
    <source>
        <dbReference type="Proteomes" id="UP000789702"/>
    </source>
</evidence>
<protein>
    <submittedName>
        <fullName evidence="1">9766_t:CDS:1</fullName>
    </submittedName>
</protein>
<accession>A0ACA9KJ56</accession>
<sequence>MSEIVKAPEGTIVIFVLGGPGSGKGTQCNKIVKDFGFVHLSAGDLLREEQQNPNSKDGDLIKTYIKEGKIVPTEITVKLISKKMQESKSNIFLIDGFPRKLDQAECISGVTLVPMAFQHYRITTGADIWNLDSEVVEPHFILFLDCDKEVMKQRLLKRGETSGRIDDNIETIEKRFKVFEEESLPVIEYFGEKEKVHRIPCTESPDEVYLKIRPLLEGLNK</sequence>
<keyword evidence="2" id="KW-1185">Reference proteome</keyword>
<dbReference type="Proteomes" id="UP000789702">
    <property type="component" value="Unassembled WGS sequence"/>
</dbReference>